<proteinExistence type="predicted"/>
<name>A0A7I8IHU0_SPIIN</name>
<evidence type="ECO:0000313" key="2">
    <source>
        <dbReference type="Proteomes" id="UP001189122"/>
    </source>
</evidence>
<dbReference type="Gene3D" id="2.40.70.10">
    <property type="entry name" value="Acid Proteases"/>
    <property type="match status" value="1"/>
</dbReference>
<reference evidence="1 2" key="1">
    <citation type="submission" date="2019-12" db="EMBL/GenBank/DDBJ databases">
        <authorList>
            <person name="Scholz U."/>
            <person name="Mascher M."/>
            <person name="Fiebig A."/>
        </authorList>
    </citation>
    <scope>NUCLEOTIDE SEQUENCE</scope>
</reference>
<dbReference type="CDD" id="cd00303">
    <property type="entry name" value="retropepsin_like"/>
    <property type="match status" value="1"/>
</dbReference>
<dbReference type="PANTHER" id="PTHR35046:SF9">
    <property type="entry name" value="RNA-DIRECTED DNA POLYMERASE"/>
    <property type="match status" value="1"/>
</dbReference>
<dbReference type="InterPro" id="IPR021109">
    <property type="entry name" value="Peptidase_aspartic_dom_sf"/>
</dbReference>
<accession>A0A7I8IHU0</accession>
<dbReference type="EMBL" id="LR743590">
    <property type="protein sequence ID" value="CAA2617370.1"/>
    <property type="molecule type" value="Genomic_DNA"/>
</dbReference>
<dbReference type="PANTHER" id="PTHR35046">
    <property type="entry name" value="ZINC KNUCKLE (CCHC-TYPE) FAMILY PROTEIN"/>
    <property type="match status" value="1"/>
</dbReference>
<dbReference type="Proteomes" id="UP001189122">
    <property type="component" value="Unassembled WGS sequence"/>
</dbReference>
<dbReference type="AlphaFoldDB" id="A0A7I8IHU0"/>
<protein>
    <submittedName>
        <fullName evidence="1">Uncharacterized protein</fullName>
    </submittedName>
</protein>
<dbReference type="EMBL" id="CACRZD030000003">
    <property type="protein sequence ID" value="CAA6657068.1"/>
    <property type="molecule type" value="Genomic_DNA"/>
</dbReference>
<sequence length="134" mass="16110">MYQRRKNLYKLHNIFITKCTIDEKVCDVIIDSDNSENIISSLMVQKLGLKTEKHQHLYKIEWIKKNYETRVIETYLVKFSIGKVYFDEIYCDVVEMDAYHLILGRSWQYDLDATHLGRDNHYGFTKIVRSLFYV</sequence>
<gene>
    <name evidence="1" type="ORF">SI7747_03003538</name>
</gene>
<evidence type="ECO:0000313" key="1">
    <source>
        <dbReference type="EMBL" id="CAA2617370.1"/>
    </source>
</evidence>
<keyword evidence="2" id="KW-1185">Reference proteome</keyword>
<organism evidence="1">
    <name type="scientific">Spirodela intermedia</name>
    <name type="common">Intermediate duckweed</name>
    <dbReference type="NCBI Taxonomy" id="51605"/>
    <lineage>
        <taxon>Eukaryota</taxon>
        <taxon>Viridiplantae</taxon>
        <taxon>Streptophyta</taxon>
        <taxon>Embryophyta</taxon>
        <taxon>Tracheophyta</taxon>
        <taxon>Spermatophyta</taxon>
        <taxon>Magnoliopsida</taxon>
        <taxon>Liliopsida</taxon>
        <taxon>Araceae</taxon>
        <taxon>Lemnoideae</taxon>
        <taxon>Spirodela</taxon>
    </lineage>
</organism>
<dbReference type="Pfam" id="PF13975">
    <property type="entry name" value="gag-asp_proteas"/>
    <property type="match status" value="1"/>
</dbReference>